<dbReference type="Gene3D" id="1.20.1560.10">
    <property type="entry name" value="ABC transporter type 1, transmembrane domain"/>
    <property type="match status" value="2"/>
</dbReference>
<keyword evidence="3" id="KW-0813">Transport</keyword>
<evidence type="ECO:0000256" key="3">
    <source>
        <dbReference type="ARBA" id="ARBA00022448"/>
    </source>
</evidence>
<evidence type="ECO:0000256" key="12">
    <source>
        <dbReference type="SAM" id="Phobius"/>
    </source>
</evidence>
<dbReference type="FunFam" id="1.20.1560.10:FF:000066">
    <property type="entry name" value="ABC multidrug transporter (Eurofung)"/>
    <property type="match status" value="1"/>
</dbReference>
<dbReference type="SUPFAM" id="SSF52540">
    <property type="entry name" value="P-loop containing nucleoside triphosphate hydrolases"/>
    <property type="match status" value="2"/>
</dbReference>
<gene>
    <name evidence="15" type="ORF">N7539_008372</name>
</gene>
<dbReference type="PANTHER" id="PTHR24223:SF404">
    <property type="entry name" value="ABC MULTIDRUG TRANSPORTER (EUROFUNG)-RELATED"/>
    <property type="match status" value="1"/>
</dbReference>
<reference evidence="15" key="1">
    <citation type="submission" date="2022-12" db="EMBL/GenBank/DDBJ databases">
        <authorList>
            <person name="Petersen C."/>
        </authorList>
    </citation>
    <scope>NUCLEOTIDE SEQUENCE</scope>
    <source>
        <strain evidence="15">IBT 30728</strain>
    </source>
</reference>
<dbReference type="PROSITE" id="PS00211">
    <property type="entry name" value="ABC_TRANSPORTER_1"/>
    <property type="match status" value="1"/>
</dbReference>
<evidence type="ECO:0000259" key="14">
    <source>
        <dbReference type="PROSITE" id="PS50929"/>
    </source>
</evidence>
<keyword evidence="7" id="KW-0067">ATP-binding</keyword>
<dbReference type="PROSITE" id="PS50929">
    <property type="entry name" value="ABC_TM1F"/>
    <property type="match status" value="2"/>
</dbReference>
<evidence type="ECO:0000256" key="6">
    <source>
        <dbReference type="ARBA" id="ARBA00022741"/>
    </source>
</evidence>
<dbReference type="InterPro" id="IPR056227">
    <property type="entry name" value="TMD0_ABC"/>
</dbReference>
<dbReference type="GO" id="GO:0016887">
    <property type="term" value="F:ATP hydrolysis activity"/>
    <property type="evidence" value="ECO:0007669"/>
    <property type="project" value="InterPro"/>
</dbReference>
<feature type="transmembrane region" description="Helical" evidence="12">
    <location>
        <begin position="1018"/>
        <end position="1042"/>
    </location>
</feature>
<feature type="transmembrane region" description="Helical" evidence="12">
    <location>
        <begin position="928"/>
        <end position="954"/>
    </location>
</feature>
<dbReference type="InterPro" id="IPR027417">
    <property type="entry name" value="P-loop_NTPase"/>
</dbReference>
<evidence type="ECO:0000313" key="16">
    <source>
        <dbReference type="Proteomes" id="UP001148312"/>
    </source>
</evidence>
<comment type="similarity">
    <text evidence="2">Belongs to the ABC transporter superfamily. ABCC family. Conjugate transporter (TC 3.A.1.208) subfamily.</text>
</comment>
<evidence type="ECO:0000313" key="15">
    <source>
        <dbReference type="EMBL" id="KAJ5475306.1"/>
    </source>
</evidence>
<feature type="transmembrane region" description="Helical" evidence="12">
    <location>
        <begin position="314"/>
        <end position="333"/>
    </location>
</feature>
<dbReference type="InterPro" id="IPR017871">
    <property type="entry name" value="ABC_transporter-like_CS"/>
</dbReference>
<feature type="domain" description="ABC transmembrane type-1" evidence="14">
    <location>
        <begin position="907"/>
        <end position="1169"/>
    </location>
</feature>
<accession>A0A9W9WU08</accession>
<evidence type="ECO:0000256" key="8">
    <source>
        <dbReference type="ARBA" id="ARBA00022989"/>
    </source>
</evidence>
<evidence type="ECO:0000256" key="10">
    <source>
        <dbReference type="ARBA" id="ARBA00023180"/>
    </source>
</evidence>
<dbReference type="InterPro" id="IPR003439">
    <property type="entry name" value="ABC_transporter-like_ATP-bd"/>
</dbReference>
<feature type="transmembrane region" description="Helical" evidence="12">
    <location>
        <begin position="101"/>
        <end position="121"/>
    </location>
</feature>
<dbReference type="PANTHER" id="PTHR24223">
    <property type="entry name" value="ATP-BINDING CASSETTE SUB-FAMILY C"/>
    <property type="match status" value="1"/>
</dbReference>
<dbReference type="Pfam" id="PF24357">
    <property type="entry name" value="TMD0_ABC"/>
    <property type="match status" value="1"/>
</dbReference>
<evidence type="ECO:0000256" key="9">
    <source>
        <dbReference type="ARBA" id="ARBA00023136"/>
    </source>
</evidence>
<dbReference type="RefSeq" id="XP_056787064.1">
    <property type="nucleotide sequence ID" value="XM_056937972.1"/>
</dbReference>
<evidence type="ECO:0000256" key="11">
    <source>
        <dbReference type="SAM" id="MobiDB-lite"/>
    </source>
</evidence>
<dbReference type="InterPro" id="IPR044726">
    <property type="entry name" value="ABCC_6TM_D2"/>
</dbReference>
<evidence type="ECO:0000256" key="7">
    <source>
        <dbReference type="ARBA" id="ARBA00022840"/>
    </source>
</evidence>
<feature type="region of interest" description="Disordered" evidence="11">
    <location>
        <begin position="817"/>
        <end position="838"/>
    </location>
</feature>
<dbReference type="InterPro" id="IPR044746">
    <property type="entry name" value="ABCC_6TM_D1"/>
</dbReference>
<feature type="transmembrane region" description="Helical" evidence="12">
    <location>
        <begin position="386"/>
        <end position="403"/>
    </location>
</feature>
<keyword evidence="10" id="KW-0325">Glycoprotein</keyword>
<keyword evidence="9 12" id="KW-0472">Membrane</keyword>
<reference evidence="15" key="2">
    <citation type="journal article" date="2023" name="IMA Fungus">
        <title>Comparative genomic study of the Penicillium genus elucidates a diverse pangenome and 15 lateral gene transfer events.</title>
        <authorList>
            <person name="Petersen C."/>
            <person name="Sorensen T."/>
            <person name="Nielsen M.R."/>
            <person name="Sondergaard T.E."/>
            <person name="Sorensen J.L."/>
            <person name="Fitzpatrick D.A."/>
            <person name="Frisvad J.C."/>
            <person name="Nielsen K.L."/>
        </authorList>
    </citation>
    <scope>NUCLEOTIDE SEQUENCE</scope>
    <source>
        <strain evidence="15">IBT 30728</strain>
    </source>
</reference>
<feature type="transmembrane region" description="Helical" evidence="12">
    <location>
        <begin position="162"/>
        <end position="181"/>
    </location>
</feature>
<feature type="transmembrane region" description="Helical" evidence="12">
    <location>
        <begin position="495"/>
        <end position="516"/>
    </location>
</feature>
<evidence type="ECO:0000256" key="1">
    <source>
        <dbReference type="ARBA" id="ARBA00004651"/>
    </source>
</evidence>
<dbReference type="InterPro" id="IPR011527">
    <property type="entry name" value="ABC1_TM_dom"/>
</dbReference>
<dbReference type="InterPro" id="IPR036640">
    <property type="entry name" value="ABC1_TM_sf"/>
</dbReference>
<dbReference type="SUPFAM" id="SSF90123">
    <property type="entry name" value="ABC transporter transmembrane region"/>
    <property type="match status" value="2"/>
</dbReference>
<dbReference type="GO" id="GO:0140359">
    <property type="term" value="F:ABC-type transporter activity"/>
    <property type="evidence" value="ECO:0007669"/>
    <property type="project" value="InterPro"/>
</dbReference>
<dbReference type="Pfam" id="PF00005">
    <property type="entry name" value="ABC_tran"/>
    <property type="match status" value="2"/>
</dbReference>
<feature type="domain" description="ABC transporter" evidence="13">
    <location>
        <begin position="602"/>
        <end position="830"/>
    </location>
</feature>
<feature type="transmembrane region" description="Helical" evidence="12">
    <location>
        <begin position="202"/>
        <end position="225"/>
    </location>
</feature>
<feature type="transmembrane region" description="Helical" evidence="12">
    <location>
        <begin position="133"/>
        <end position="150"/>
    </location>
</feature>
<proteinExistence type="inferred from homology"/>
<keyword evidence="4" id="KW-1003">Cell membrane</keyword>
<keyword evidence="8 12" id="KW-1133">Transmembrane helix</keyword>
<dbReference type="SMART" id="SM00382">
    <property type="entry name" value="AAA"/>
    <property type="match status" value="2"/>
</dbReference>
<dbReference type="Pfam" id="PF00664">
    <property type="entry name" value="ABC_membrane"/>
    <property type="match status" value="1"/>
</dbReference>
<dbReference type="PROSITE" id="PS50893">
    <property type="entry name" value="ABC_TRANSPORTER_2"/>
    <property type="match status" value="2"/>
</dbReference>
<dbReference type="FunFam" id="1.20.1560.10:FF:000055">
    <property type="entry name" value="ABC multidrug transporter (Eurofung)"/>
    <property type="match status" value="1"/>
</dbReference>
<evidence type="ECO:0000256" key="2">
    <source>
        <dbReference type="ARBA" id="ARBA00009726"/>
    </source>
</evidence>
<feature type="transmembrane region" description="Helical" evidence="12">
    <location>
        <begin position="878"/>
        <end position="901"/>
    </location>
</feature>
<feature type="transmembrane region" description="Helical" evidence="12">
    <location>
        <begin position="36"/>
        <end position="57"/>
    </location>
</feature>
<keyword evidence="16" id="KW-1185">Reference proteome</keyword>
<dbReference type="InterPro" id="IPR050173">
    <property type="entry name" value="ABC_transporter_C-like"/>
</dbReference>
<name>A0A9W9WU08_9EURO</name>
<feature type="transmembrane region" description="Helical" evidence="12">
    <location>
        <begin position="409"/>
        <end position="428"/>
    </location>
</feature>
<evidence type="ECO:0000259" key="13">
    <source>
        <dbReference type="PROSITE" id="PS50893"/>
    </source>
</evidence>
<dbReference type="GO" id="GO:0005524">
    <property type="term" value="F:ATP binding"/>
    <property type="evidence" value="ECO:0007669"/>
    <property type="project" value="UniProtKB-KW"/>
</dbReference>
<organism evidence="15 16">
    <name type="scientific">Penicillium diatomitis</name>
    <dbReference type="NCBI Taxonomy" id="2819901"/>
    <lineage>
        <taxon>Eukaryota</taxon>
        <taxon>Fungi</taxon>
        <taxon>Dikarya</taxon>
        <taxon>Ascomycota</taxon>
        <taxon>Pezizomycotina</taxon>
        <taxon>Eurotiomycetes</taxon>
        <taxon>Eurotiomycetidae</taxon>
        <taxon>Eurotiales</taxon>
        <taxon>Aspergillaceae</taxon>
        <taxon>Penicillium</taxon>
    </lineage>
</organism>
<feature type="domain" description="ABC transporter" evidence="13">
    <location>
        <begin position="1207"/>
        <end position="1445"/>
    </location>
</feature>
<feature type="transmembrane region" description="Helical" evidence="12">
    <location>
        <begin position="1145"/>
        <end position="1164"/>
    </location>
</feature>
<keyword evidence="6" id="KW-0547">Nucleotide-binding</keyword>
<keyword evidence="5 12" id="KW-0812">Transmembrane</keyword>
<sequence length="1450" mass="161261">MIATMDCALGSDNVFGPRVLQACRQFDFTLLFEDTIFAAVPAATFLLLAVFRLPALFRGPVKVDSHRLATYKLGSLAVLLTLQILHVAFQTQAPILRTDVALAASILQVVATATASLLSWLEDQRSVRPSDIMVLYFFIATLLAIPRARTLWLLSPMVETQAIVWTLVAIATAAVLCLESIHKTRTLMLAYKQSSKEYTSSFWVRSFFIWMLPLFQNGFSSILALHDMPEVDHDLQGRSAEDRLLKTWSKNAAAQKSKLVRVVFRAYLWPFLSAVVPRLCLTGFKFCQPFLISATVGFLSDLQVSDRKHYGPSLVGAFVLVYLGMTISTAVYWRQAFRFNTMMRAGLVSLIYRQTNKLEASEFKSESAITLMGTDVQRISRQFRTLHEAWAAPIDVAVAVFLLARQLGIASVIPAIISIFSVLATIPVSKMSRTAQKNWLERVQARLAITSSMLHDMKSVKALSLTEKLLACVAELRSVELQVSKRFRRLVVGEVVLSNAPASLAPFATFVVYAIIQSVRGNQTLLASRMFTSLSLISLMTDPLLIFIQTLSPLWESLGSFSRIEDYCRKAPIEEIASSGAIGNEMELSSRPLSSVTPGVVLEMRNATFSWTAGGPRLLHGMTVAFAKKEITAIIGPVGCGKSTFLESALGETTLRDGTMSAIASPSVAYCPQTPWIMNDTIRQNIIGPVAYDPKWYNFVIWACALEQDLESISGGDMSKCGSSGISLSGGQKQRISLARAVYSRAPTVLLDDVFSGLDNKTVVTIMTRLLASGGHFRESRKTVIFATHNHRLLPYVDWILILDNGTISKMGSYKELQPDLPQDEDDNEPGGRSEDTITTRETAVSVPLLDEALASIEETVVDADVDRRDGKWSVYTYYCRAAGWILSISLVVVTFLYSFAQRYTVIWLQDWANANENNPDQKPGKYIGIYALLVGIATVNLFYSAWVLLVPIITNTGRNMHSQLLRTTLGAPFSFFQRTDAGLTTNRFSQDLELIDMDLPIEAINVLASLGECSVQLILLCILGKYLAVAVPVLVAVLYLVQSYYLRTSRQVRLLDIEARSPLFTHFVETMNGIKVIRALRWQDSFQVRLQDLLNESQKPFYMLFCIRQWLQLVLDCIVMGLAVVLVSLVVSLREKFSASSVGVALNLILVFNQDLMLLLRSWTMLETSIGAVARIKDFVDTTPSEERSGESLSTVPPTWPSQGQLIFDRVVASYGPEFSPALDNLSVKIESGQKIAVCGSSGSGKTSFILGLLQMVEIKEGRIVLDGIDLSTLPRNTVRSRFNVVSQEPFFMPGTLRFNLDREVDGQPVADATLIRALEAVGLWRKVSEDCVRGTELDQPLLISDWSMGERQLLALARALVMNSPILILDEAMSSVDWETEATMQAIIDREFKSQTVISVIHRLRYIDRYDRIALMKRGRLVEYAPPAELLRTPSEFASFYRARMDTL</sequence>
<feature type="transmembrane region" description="Helical" evidence="12">
    <location>
        <begin position="69"/>
        <end position="89"/>
    </location>
</feature>
<comment type="caution">
    <text evidence="15">The sequence shown here is derived from an EMBL/GenBank/DDBJ whole genome shotgun (WGS) entry which is preliminary data.</text>
</comment>
<evidence type="ECO:0008006" key="17">
    <source>
        <dbReference type="Google" id="ProtNLM"/>
    </source>
</evidence>
<dbReference type="FunFam" id="3.40.50.300:FF:002145">
    <property type="entry name" value="ABC transporter (MsbA subfamily)"/>
    <property type="match status" value="1"/>
</dbReference>
<evidence type="ECO:0000256" key="5">
    <source>
        <dbReference type="ARBA" id="ARBA00022692"/>
    </source>
</evidence>
<evidence type="ECO:0000256" key="4">
    <source>
        <dbReference type="ARBA" id="ARBA00022475"/>
    </source>
</evidence>
<dbReference type="InterPro" id="IPR003593">
    <property type="entry name" value="AAA+_ATPase"/>
</dbReference>
<dbReference type="Proteomes" id="UP001148312">
    <property type="component" value="Unassembled WGS sequence"/>
</dbReference>
<feature type="transmembrane region" description="Helical" evidence="12">
    <location>
        <begin position="1111"/>
        <end position="1133"/>
    </location>
</feature>
<dbReference type="Gene3D" id="3.40.50.300">
    <property type="entry name" value="P-loop containing nucleotide triphosphate hydrolases"/>
    <property type="match status" value="2"/>
</dbReference>
<feature type="domain" description="ABC transmembrane type-1" evidence="14">
    <location>
        <begin position="279"/>
        <end position="552"/>
    </location>
</feature>
<dbReference type="GO" id="GO:0005886">
    <property type="term" value="C:plasma membrane"/>
    <property type="evidence" value="ECO:0007669"/>
    <property type="project" value="UniProtKB-SubCell"/>
</dbReference>
<protein>
    <recommendedName>
        <fullName evidence="17">P-loop containing nucleoside triphosphate hydrolase protein</fullName>
    </recommendedName>
</protein>
<dbReference type="CDD" id="cd18580">
    <property type="entry name" value="ABC_6TM_ABCC_D2"/>
    <property type="match status" value="1"/>
</dbReference>
<dbReference type="EMBL" id="JAPWDQ010000012">
    <property type="protein sequence ID" value="KAJ5475306.1"/>
    <property type="molecule type" value="Genomic_DNA"/>
</dbReference>
<comment type="subcellular location">
    <subcellularLocation>
        <location evidence="1">Cell membrane</location>
        <topology evidence="1">Multi-pass membrane protein</topology>
    </subcellularLocation>
</comment>
<dbReference type="CDD" id="cd18579">
    <property type="entry name" value="ABC_6TM_ABCC_D1"/>
    <property type="match status" value="1"/>
</dbReference>
<feature type="transmembrane region" description="Helical" evidence="12">
    <location>
        <begin position="536"/>
        <end position="555"/>
    </location>
</feature>
<dbReference type="GeneID" id="81628222"/>